<dbReference type="InterPro" id="IPR008974">
    <property type="entry name" value="TRAF-like"/>
</dbReference>
<feature type="non-terminal residue" evidence="4">
    <location>
        <position position="1"/>
    </location>
</feature>
<dbReference type="PROSITE" id="PS51257">
    <property type="entry name" value="PROKAR_LIPOPROTEIN"/>
    <property type="match status" value="1"/>
</dbReference>
<evidence type="ECO:0000313" key="5">
    <source>
        <dbReference type="Proteomes" id="UP000836841"/>
    </source>
</evidence>
<dbReference type="SUPFAM" id="SSF49599">
    <property type="entry name" value="TRAF domain-like"/>
    <property type="match status" value="2"/>
</dbReference>
<feature type="domain" description="MATH" evidence="3">
    <location>
        <begin position="6"/>
        <end position="131"/>
    </location>
</feature>
<feature type="domain" description="MATH" evidence="3">
    <location>
        <begin position="283"/>
        <end position="404"/>
    </location>
</feature>
<dbReference type="CDD" id="cd00121">
    <property type="entry name" value="MATH"/>
    <property type="match status" value="2"/>
</dbReference>
<evidence type="ECO:0000259" key="3">
    <source>
        <dbReference type="PROSITE" id="PS50144"/>
    </source>
</evidence>
<dbReference type="InterPro" id="IPR050804">
    <property type="entry name" value="MCC"/>
</dbReference>
<sequence length="544" mass="62065">MEDHKPTSYTFEIDNFSQKESKIASPNFLSGGCEWFVQVHPKGDHIEDHLALFLYVANSESLRLGWKRRANFFFVLLDQSGKELYKTKELLCKLFCAQVPGWGFPKAVLLKMLQEKGLFTKHPDIAVNLKPKSQFVKTTYMNLLLGLIETLNKPPHSFSETELSNARRELMDLTEASFKLDWLKTKLDEVSLERKKASADSIRVRELEEQVKNLKAELNKEKEKSATSAAKVLSLEKTVSDIIEQNKKLFKALCNSTANFGILFTNFGISEQKPENSMEDQKQTSFTFEIDNFSEKEGVIQSPNFLSGGCEWCLRVHPKGDYIEDHLALYLSVSNPESLRLGWKRRASFSFVLLNQSGNVLRTDEKLFCAEFLGWGWARALPLEKLQEKGLFLEHPDIAVNFRPKSQLVKTTYMDLLLGLIETLNKPPHGLSETELSNARSELIDLTEAGFKLDWLKTKLDEVSLERKKASADGSGVQEFEKQVKNMKLELDTEKVKSATCAAKVLSLEQEVSDLKDELNKKEGQTVTPKDFLKYLVNSWKRRV</sequence>
<dbReference type="PANTHER" id="PTHR46236:SF12">
    <property type="entry name" value="MATH DOMAIN-CONTAINING PROTEIN"/>
    <property type="match status" value="1"/>
</dbReference>
<dbReference type="InterPro" id="IPR002083">
    <property type="entry name" value="MATH/TRAF_dom"/>
</dbReference>
<reference evidence="4 5" key="1">
    <citation type="submission" date="2022-03" db="EMBL/GenBank/DDBJ databases">
        <authorList>
            <person name="Nunn A."/>
            <person name="Chopra R."/>
            <person name="Nunn A."/>
            <person name="Contreras Garrido A."/>
        </authorList>
    </citation>
    <scope>NUCLEOTIDE SEQUENCE [LARGE SCALE GENOMIC DNA]</scope>
</reference>
<evidence type="ECO:0000313" key="4">
    <source>
        <dbReference type="EMBL" id="CAH2047546.1"/>
    </source>
</evidence>
<protein>
    <recommendedName>
        <fullName evidence="3">MATH domain-containing protein</fullName>
    </recommendedName>
</protein>
<dbReference type="SMART" id="SM00061">
    <property type="entry name" value="MATH"/>
    <property type="match status" value="2"/>
</dbReference>
<gene>
    <name evidence="4" type="ORF">TAV2_LOCUS5576</name>
</gene>
<feature type="coiled-coil region" evidence="2">
    <location>
        <begin position="156"/>
        <end position="231"/>
    </location>
</feature>
<dbReference type="AlphaFoldDB" id="A0AAU9RRA7"/>
<feature type="coiled-coil region" evidence="2">
    <location>
        <begin position="477"/>
        <end position="525"/>
    </location>
</feature>
<evidence type="ECO:0000256" key="1">
    <source>
        <dbReference type="ARBA" id="ARBA00023054"/>
    </source>
</evidence>
<accession>A0AAU9RRA7</accession>
<dbReference type="PANTHER" id="PTHR46236">
    <property type="entry name" value="TRAF-LIKE SUPERFAMILY PROTEIN"/>
    <property type="match status" value="1"/>
</dbReference>
<dbReference type="EMBL" id="OU466858">
    <property type="protein sequence ID" value="CAH2047546.1"/>
    <property type="molecule type" value="Genomic_DNA"/>
</dbReference>
<name>A0AAU9RRA7_THLAR</name>
<evidence type="ECO:0000256" key="2">
    <source>
        <dbReference type="SAM" id="Coils"/>
    </source>
</evidence>
<dbReference type="Proteomes" id="UP000836841">
    <property type="component" value="Chromosome 2"/>
</dbReference>
<dbReference type="PROSITE" id="PS50144">
    <property type="entry name" value="MATH"/>
    <property type="match status" value="2"/>
</dbReference>
<proteinExistence type="predicted"/>
<dbReference type="Gene3D" id="2.60.210.10">
    <property type="entry name" value="Apoptosis, Tumor Necrosis Factor Receptor Associated Protein 2, Chain A"/>
    <property type="match status" value="2"/>
</dbReference>
<dbReference type="Pfam" id="PF22486">
    <property type="entry name" value="MATH_2"/>
    <property type="match status" value="2"/>
</dbReference>
<keyword evidence="5" id="KW-1185">Reference proteome</keyword>
<organism evidence="4 5">
    <name type="scientific">Thlaspi arvense</name>
    <name type="common">Field penny-cress</name>
    <dbReference type="NCBI Taxonomy" id="13288"/>
    <lineage>
        <taxon>Eukaryota</taxon>
        <taxon>Viridiplantae</taxon>
        <taxon>Streptophyta</taxon>
        <taxon>Embryophyta</taxon>
        <taxon>Tracheophyta</taxon>
        <taxon>Spermatophyta</taxon>
        <taxon>Magnoliopsida</taxon>
        <taxon>eudicotyledons</taxon>
        <taxon>Gunneridae</taxon>
        <taxon>Pentapetalae</taxon>
        <taxon>rosids</taxon>
        <taxon>malvids</taxon>
        <taxon>Brassicales</taxon>
        <taxon>Brassicaceae</taxon>
        <taxon>Thlaspideae</taxon>
        <taxon>Thlaspi</taxon>
    </lineage>
</organism>
<keyword evidence="1 2" id="KW-0175">Coiled coil</keyword>